<evidence type="ECO:0000313" key="2">
    <source>
        <dbReference type="Proteomes" id="UP001055811"/>
    </source>
</evidence>
<protein>
    <submittedName>
        <fullName evidence="1">Uncharacterized protein</fullName>
    </submittedName>
</protein>
<accession>A0ACB9F1U2</accession>
<reference evidence="2" key="1">
    <citation type="journal article" date="2022" name="Mol. Ecol. Resour.">
        <title>The genomes of chicory, endive, great burdock and yacon provide insights into Asteraceae palaeo-polyploidization history and plant inulin production.</title>
        <authorList>
            <person name="Fan W."/>
            <person name="Wang S."/>
            <person name="Wang H."/>
            <person name="Wang A."/>
            <person name="Jiang F."/>
            <person name="Liu H."/>
            <person name="Zhao H."/>
            <person name="Xu D."/>
            <person name="Zhang Y."/>
        </authorList>
    </citation>
    <scope>NUCLEOTIDE SEQUENCE [LARGE SCALE GENOMIC DNA]</scope>
    <source>
        <strain evidence="2">cv. Punajuju</strain>
    </source>
</reference>
<evidence type="ECO:0000313" key="1">
    <source>
        <dbReference type="EMBL" id="KAI3765064.1"/>
    </source>
</evidence>
<sequence length="344" mass="38419">MDLNKIFIDYNRLAVNVSKYKRKEGISAESLKVKEPRKEDKFSAGNAKSEAQNLRSAKSYSEVVSGACNFSGVNVQMSSCVGKKVITIPDAIIPSSLKKFDGCLVGEARDLDLLEKFFSIFSASGLVDCSLKYLGGLNVLIDFEKKNVAEAFLADHVEGWRKWFAWLRVLFPFKGSLQARNCSYGRLCILAKHDSLINECVEVRWKEKSCWVRVQEDGVEWCPPCIVDSSVSVSEEDSFDGDEGEGDEIFDTGIDIGRDLFEKDVNGNKSADDSLPVENFEISKDMHAFNNNNFDTHAKNNQHGDASVNDTHAKNNNTIEIDEVVDSVNKNGTVEEFLRLVWAV</sequence>
<reference evidence="1 2" key="2">
    <citation type="journal article" date="2022" name="Mol. Ecol. Resour.">
        <title>The genomes of chicory, endive, great burdock and yacon provide insights into Asteraceae paleo-polyploidization history and plant inulin production.</title>
        <authorList>
            <person name="Fan W."/>
            <person name="Wang S."/>
            <person name="Wang H."/>
            <person name="Wang A."/>
            <person name="Jiang F."/>
            <person name="Liu H."/>
            <person name="Zhao H."/>
            <person name="Xu D."/>
            <person name="Zhang Y."/>
        </authorList>
    </citation>
    <scope>NUCLEOTIDE SEQUENCE [LARGE SCALE GENOMIC DNA]</scope>
    <source>
        <strain evidence="2">cv. Punajuju</strain>
        <tissue evidence="1">Leaves</tissue>
    </source>
</reference>
<organism evidence="1 2">
    <name type="scientific">Cichorium intybus</name>
    <name type="common">Chicory</name>
    <dbReference type="NCBI Taxonomy" id="13427"/>
    <lineage>
        <taxon>Eukaryota</taxon>
        <taxon>Viridiplantae</taxon>
        <taxon>Streptophyta</taxon>
        <taxon>Embryophyta</taxon>
        <taxon>Tracheophyta</taxon>
        <taxon>Spermatophyta</taxon>
        <taxon>Magnoliopsida</taxon>
        <taxon>eudicotyledons</taxon>
        <taxon>Gunneridae</taxon>
        <taxon>Pentapetalae</taxon>
        <taxon>asterids</taxon>
        <taxon>campanulids</taxon>
        <taxon>Asterales</taxon>
        <taxon>Asteraceae</taxon>
        <taxon>Cichorioideae</taxon>
        <taxon>Cichorieae</taxon>
        <taxon>Cichoriinae</taxon>
        <taxon>Cichorium</taxon>
    </lineage>
</organism>
<comment type="caution">
    <text evidence="1">The sequence shown here is derived from an EMBL/GenBank/DDBJ whole genome shotgun (WGS) entry which is preliminary data.</text>
</comment>
<gene>
    <name evidence="1" type="ORF">L2E82_15088</name>
</gene>
<name>A0ACB9F1U2_CICIN</name>
<keyword evidence="2" id="KW-1185">Reference proteome</keyword>
<dbReference type="Proteomes" id="UP001055811">
    <property type="component" value="Linkage Group LG03"/>
</dbReference>
<dbReference type="EMBL" id="CM042011">
    <property type="protein sequence ID" value="KAI3765064.1"/>
    <property type="molecule type" value="Genomic_DNA"/>
</dbReference>
<proteinExistence type="predicted"/>